<dbReference type="AlphaFoldDB" id="A0A381R7B4"/>
<dbReference type="SUPFAM" id="SSF102114">
    <property type="entry name" value="Radical SAM enzymes"/>
    <property type="match status" value="1"/>
</dbReference>
<keyword evidence="2" id="KW-0004">4Fe-4S</keyword>
<evidence type="ECO:0000256" key="1">
    <source>
        <dbReference type="ARBA" id="ARBA00001966"/>
    </source>
</evidence>
<keyword evidence="5" id="KW-0408">Iron</keyword>
<evidence type="ECO:0000256" key="4">
    <source>
        <dbReference type="ARBA" id="ARBA00022723"/>
    </source>
</evidence>
<keyword evidence="4" id="KW-0479">Metal-binding</keyword>
<dbReference type="HAMAP" id="MF_00993">
    <property type="entry name" value="MqnE"/>
    <property type="match status" value="1"/>
</dbReference>
<keyword evidence="3" id="KW-0949">S-adenosyl-L-methionine</keyword>
<dbReference type="GO" id="GO:0016765">
    <property type="term" value="F:transferase activity, transferring alkyl or aryl (other than methyl) groups"/>
    <property type="evidence" value="ECO:0007669"/>
    <property type="project" value="InterPro"/>
</dbReference>
<dbReference type="SMART" id="SM00729">
    <property type="entry name" value="Elp3"/>
    <property type="match status" value="1"/>
</dbReference>
<comment type="cofactor">
    <cofactor evidence="1">
        <name>[4Fe-4S] cluster</name>
        <dbReference type="ChEBI" id="CHEBI:49883"/>
    </cofactor>
</comment>
<dbReference type="Pfam" id="PF19288">
    <property type="entry name" value="CofH_C"/>
    <property type="match status" value="1"/>
</dbReference>
<dbReference type="GO" id="GO:0009234">
    <property type="term" value="P:menaquinone biosynthetic process"/>
    <property type="evidence" value="ECO:0007669"/>
    <property type="project" value="InterPro"/>
</dbReference>
<dbReference type="PIRSF" id="PIRSF004762">
    <property type="entry name" value="CHP00423"/>
    <property type="match status" value="1"/>
</dbReference>
<organism evidence="8">
    <name type="scientific">marine metagenome</name>
    <dbReference type="NCBI Taxonomy" id="408172"/>
    <lineage>
        <taxon>unclassified sequences</taxon>
        <taxon>metagenomes</taxon>
        <taxon>ecological metagenomes</taxon>
    </lineage>
</organism>
<dbReference type="InterPro" id="IPR006638">
    <property type="entry name" value="Elp3/MiaA/NifB-like_rSAM"/>
</dbReference>
<protein>
    <recommendedName>
        <fullName evidence="7">Radical SAM core domain-containing protein</fullName>
    </recommendedName>
</protein>
<dbReference type="InterPro" id="IPR045567">
    <property type="entry name" value="CofH/MnqC-like_C"/>
</dbReference>
<dbReference type="SFLD" id="SFLDS00029">
    <property type="entry name" value="Radical_SAM"/>
    <property type="match status" value="1"/>
</dbReference>
<evidence type="ECO:0000313" key="8">
    <source>
        <dbReference type="EMBL" id="SUZ87635.1"/>
    </source>
</evidence>
<dbReference type="SFLD" id="SFLDF00343">
    <property type="entry name" value="aminofutalosine_synthase_(mqnE"/>
    <property type="match status" value="1"/>
</dbReference>
<dbReference type="InterPro" id="IPR034405">
    <property type="entry name" value="F420"/>
</dbReference>
<reference evidence="8" key="1">
    <citation type="submission" date="2018-05" db="EMBL/GenBank/DDBJ databases">
        <authorList>
            <person name="Lanie J.A."/>
            <person name="Ng W.-L."/>
            <person name="Kazmierczak K.M."/>
            <person name="Andrzejewski T.M."/>
            <person name="Davidsen T.M."/>
            <person name="Wayne K.J."/>
            <person name="Tettelin H."/>
            <person name="Glass J.I."/>
            <person name="Rusch D."/>
            <person name="Podicherti R."/>
            <person name="Tsui H.-C.T."/>
            <person name="Winkler M.E."/>
        </authorList>
    </citation>
    <scope>NUCLEOTIDE SEQUENCE</scope>
</reference>
<dbReference type="PANTHER" id="PTHR43076">
    <property type="entry name" value="FO SYNTHASE (COFH)"/>
    <property type="match status" value="1"/>
</dbReference>
<dbReference type="InterPro" id="IPR022432">
    <property type="entry name" value="MqnE"/>
</dbReference>
<dbReference type="CDD" id="cd01335">
    <property type="entry name" value="Radical_SAM"/>
    <property type="match status" value="1"/>
</dbReference>
<accession>A0A381R7B4</accession>
<gene>
    <name evidence="8" type="ORF">METZ01_LOCUS40489</name>
</gene>
<evidence type="ECO:0000256" key="6">
    <source>
        <dbReference type="ARBA" id="ARBA00023014"/>
    </source>
</evidence>
<dbReference type="InterPro" id="IPR020050">
    <property type="entry name" value="FO_synthase_su2"/>
</dbReference>
<dbReference type="SFLD" id="SFLDF00342">
    <property type="entry name" value="cyclic_dehypoxanthine_futalosi"/>
    <property type="match status" value="1"/>
</dbReference>
<dbReference type="InterPro" id="IPR007197">
    <property type="entry name" value="rSAM"/>
</dbReference>
<evidence type="ECO:0000256" key="2">
    <source>
        <dbReference type="ARBA" id="ARBA00022485"/>
    </source>
</evidence>
<keyword evidence="6" id="KW-0411">Iron-sulfur</keyword>
<dbReference type="GO" id="GO:0051539">
    <property type="term" value="F:4 iron, 4 sulfur cluster binding"/>
    <property type="evidence" value="ECO:0007669"/>
    <property type="project" value="UniProtKB-KW"/>
</dbReference>
<dbReference type="NCBIfam" id="TIGR03700">
    <property type="entry name" value="mena_SCO4494"/>
    <property type="match status" value="1"/>
</dbReference>
<dbReference type="InterPro" id="IPR013785">
    <property type="entry name" value="Aldolase_TIM"/>
</dbReference>
<dbReference type="GO" id="GO:0044689">
    <property type="term" value="F:7,8-didemethyl-8-hydroxy-5-deazariboflavin synthase activity"/>
    <property type="evidence" value="ECO:0007669"/>
    <property type="project" value="TreeGrafter"/>
</dbReference>
<dbReference type="PANTHER" id="PTHR43076:SF7">
    <property type="entry name" value="AMINODEOXYFUTALOSINE SYNTHASE"/>
    <property type="match status" value="1"/>
</dbReference>
<evidence type="ECO:0000256" key="3">
    <source>
        <dbReference type="ARBA" id="ARBA00022691"/>
    </source>
</evidence>
<dbReference type="InterPro" id="IPR058240">
    <property type="entry name" value="rSAM_sf"/>
</dbReference>
<evidence type="ECO:0000256" key="5">
    <source>
        <dbReference type="ARBA" id="ARBA00023004"/>
    </source>
</evidence>
<dbReference type="NCBIfam" id="TIGR00423">
    <property type="entry name" value="CofH family radical SAM protein"/>
    <property type="match status" value="1"/>
</dbReference>
<feature type="domain" description="Radical SAM core" evidence="7">
    <location>
        <begin position="56"/>
        <end position="289"/>
    </location>
</feature>
<name>A0A381R7B4_9ZZZZ</name>
<evidence type="ECO:0000259" key="7">
    <source>
        <dbReference type="PROSITE" id="PS51918"/>
    </source>
</evidence>
<dbReference type="EMBL" id="UINC01001734">
    <property type="protein sequence ID" value="SUZ87635.1"/>
    <property type="molecule type" value="Genomic_DNA"/>
</dbReference>
<dbReference type="Gene3D" id="3.20.20.70">
    <property type="entry name" value="Aldolase class I"/>
    <property type="match status" value="1"/>
</dbReference>
<dbReference type="SFLD" id="SFLDG01389">
    <property type="entry name" value="menaquinone_synthsis_involved"/>
    <property type="match status" value="1"/>
</dbReference>
<dbReference type="PROSITE" id="PS51918">
    <property type="entry name" value="RADICAL_SAM"/>
    <property type="match status" value="1"/>
</dbReference>
<proteinExistence type="inferred from homology"/>
<sequence>MIFEFEDKNLNLILEKVSAQERLSLEDGVTLWKSPDLLGVGYLANQVRERMNGDTTYFIHNRHINPTNICIYSCQFCAFGVKEDHPHAYEKSLDEIFLDAEKYNGGDVSEFHIVGGLHPDLPFEYYLDMLKGLKKRFPEVHIQAFTAIELGYLAELANLPLDETLMILKSAGLGSIPGGGAEIFAKRVRKKICGEKLIGEHWLHVHETAHNLGLKSNATMLYGHLETVEERADHLVQLRELQDRTNGFVTFIPLAFHPENTVLEFLKTTPGQLDLRALAVSRLMLDNFPHIKAFWIMITPKIAQLAQSFGADDMDGTVVEEKIIHAAGAATDQIFHQDQIIHMIKEAGRKAVERDTLYENVESREVGV</sequence>
<dbReference type="Pfam" id="PF04055">
    <property type="entry name" value="Radical_SAM"/>
    <property type="match status" value="1"/>
</dbReference>
<dbReference type="GO" id="GO:0046872">
    <property type="term" value="F:metal ion binding"/>
    <property type="evidence" value="ECO:0007669"/>
    <property type="project" value="UniProtKB-KW"/>
</dbReference>
<dbReference type="SFLD" id="SFLDG01064">
    <property type="entry name" value="F420__menaquinone_cofactor_bio"/>
    <property type="match status" value="1"/>
</dbReference>